<keyword evidence="3" id="KW-0378">Hydrolase</keyword>
<dbReference type="AlphaFoldDB" id="A0AAP6HBU3"/>
<accession>A0AAP6HBU3</accession>
<keyword evidence="5 7" id="KW-0472">Membrane</keyword>
<dbReference type="Gene3D" id="3.40.50.300">
    <property type="entry name" value="P-loop containing nucleotide triphosphate hydrolases"/>
    <property type="match status" value="1"/>
</dbReference>
<dbReference type="Pfam" id="PF00350">
    <property type="entry name" value="Dynamin_N"/>
    <property type="match status" value="1"/>
</dbReference>
<proteinExistence type="predicted"/>
<dbReference type="SUPFAM" id="SSF57997">
    <property type="entry name" value="Tropomyosin"/>
    <property type="match status" value="1"/>
</dbReference>
<dbReference type="InterPro" id="IPR027417">
    <property type="entry name" value="P-loop_NTPase"/>
</dbReference>
<evidence type="ECO:0000256" key="4">
    <source>
        <dbReference type="ARBA" id="ARBA00023134"/>
    </source>
</evidence>
<dbReference type="EMBL" id="JAQZHK010000001">
    <property type="protein sequence ID" value="MDY3511607.1"/>
    <property type="molecule type" value="Genomic_DNA"/>
</dbReference>
<evidence type="ECO:0000256" key="7">
    <source>
        <dbReference type="SAM" id="Phobius"/>
    </source>
</evidence>
<keyword evidence="4" id="KW-0342">GTP-binding</keyword>
<feature type="compositionally biased region" description="Acidic residues" evidence="6">
    <location>
        <begin position="107"/>
        <end position="116"/>
    </location>
</feature>
<dbReference type="PANTHER" id="PTHR10465:SF0">
    <property type="entry name" value="SARCALUMENIN"/>
    <property type="match status" value="1"/>
</dbReference>
<dbReference type="Gene3D" id="1.20.1480.30">
    <property type="entry name" value="Designed four-helix bundle protein"/>
    <property type="match status" value="1"/>
</dbReference>
<evidence type="ECO:0000313" key="9">
    <source>
        <dbReference type="EMBL" id="MDY3511607.1"/>
    </source>
</evidence>
<dbReference type="Proteomes" id="UP001284033">
    <property type="component" value="Unassembled WGS sequence"/>
</dbReference>
<comment type="caution">
    <text evidence="9">The sequence shown here is derived from an EMBL/GenBank/DDBJ whole genome shotgun (WGS) entry which is preliminary data.</text>
</comment>
<evidence type="ECO:0000256" key="3">
    <source>
        <dbReference type="ARBA" id="ARBA00022801"/>
    </source>
</evidence>
<evidence type="ECO:0000256" key="1">
    <source>
        <dbReference type="ARBA" id="ARBA00004370"/>
    </source>
</evidence>
<keyword evidence="2" id="KW-0547">Nucleotide-binding</keyword>
<dbReference type="PANTHER" id="PTHR10465">
    <property type="entry name" value="TRANSMEMBRANE GTPASE FZO1"/>
    <property type="match status" value="1"/>
</dbReference>
<feature type="region of interest" description="Disordered" evidence="6">
    <location>
        <begin position="105"/>
        <end position="124"/>
    </location>
</feature>
<evidence type="ECO:0000259" key="8">
    <source>
        <dbReference type="Pfam" id="PF00350"/>
    </source>
</evidence>
<comment type="subcellular location">
    <subcellularLocation>
        <location evidence="1">Membrane</location>
    </subcellularLocation>
</comment>
<organism evidence="9 10">
    <name type="scientific">Riemerella anatipestifer</name>
    <name type="common">Moraxella anatipestifer</name>
    <dbReference type="NCBI Taxonomy" id="34085"/>
    <lineage>
        <taxon>Bacteria</taxon>
        <taxon>Pseudomonadati</taxon>
        <taxon>Bacteroidota</taxon>
        <taxon>Flavobacteriia</taxon>
        <taxon>Flavobacteriales</taxon>
        <taxon>Weeksellaceae</taxon>
        <taxon>Riemerella</taxon>
    </lineage>
</organism>
<keyword evidence="7" id="KW-1133">Transmembrane helix</keyword>
<dbReference type="GO" id="GO:0003924">
    <property type="term" value="F:GTPase activity"/>
    <property type="evidence" value="ECO:0007669"/>
    <property type="project" value="InterPro"/>
</dbReference>
<evidence type="ECO:0000256" key="5">
    <source>
        <dbReference type="ARBA" id="ARBA00023136"/>
    </source>
</evidence>
<dbReference type="GO" id="GO:0005525">
    <property type="term" value="F:GTP binding"/>
    <property type="evidence" value="ECO:0007669"/>
    <property type="project" value="UniProtKB-KW"/>
</dbReference>
<protein>
    <submittedName>
        <fullName evidence="9">Dynamin family protein</fullName>
    </submittedName>
</protein>
<feature type="transmembrane region" description="Helical" evidence="7">
    <location>
        <begin position="6"/>
        <end position="27"/>
    </location>
</feature>
<name>A0AAP6HBU3_RIEAN</name>
<dbReference type="SUPFAM" id="SSF52540">
    <property type="entry name" value="P-loop containing nucleoside triphosphate hydrolases"/>
    <property type="match status" value="1"/>
</dbReference>
<evidence type="ECO:0000313" key="10">
    <source>
        <dbReference type="Proteomes" id="UP001284033"/>
    </source>
</evidence>
<evidence type="ECO:0000256" key="6">
    <source>
        <dbReference type="SAM" id="MobiDB-lite"/>
    </source>
</evidence>
<dbReference type="RefSeq" id="WP_154469193.1">
    <property type="nucleotide sequence ID" value="NZ_CP121210.1"/>
</dbReference>
<gene>
    <name evidence="9" type="ORF">PG303_00040</name>
</gene>
<dbReference type="InterPro" id="IPR027094">
    <property type="entry name" value="Mitofusin_fam"/>
</dbReference>
<evidence type="ECO:0000256" key="2">
    <source>
        <dbReference type="ARBA" id="ARBA00022741"/>
    </source>
</evidence>
<dbReference type="GO" id="GO:0016020">
    <property type="term" value="C:membrane"/>
    <property type="evidence" value="ECO:0007669"/>
    <property type="project" value="UniProtKB-SubCell"/>
</dbReference>
<dbReference type="InterPro" id="IPR045063">
    <property type="entry name" value="Dynamin_N"/>
</dbReference>
<feature type="domain" description="Dynamin N-terminal" evidence="8">
    <location>
        <begin position="246"/>
        <end position="398"/>
    </location>
</feature>
<reference evidence="9" key="1">
    <citation type="submission" date="2023-01" db="EMBL/GenBank/DDBJ databases">
        <title>Genome-based studies on antimicrobial resistance profiles of Riemerella anatipestifer in China, 1994 to 2021.</title>
        <authorList>
            <person name="Yang Z."/>
            <person name="Zhu D."/>
        </authorList>
    </citation>
    <scope>NUCLEOTIDE SEQUENCE</scope>
    <source>
        <strain evidence="9">RCAD1218</strain>
    </source>
</reference>
<keyword evidence="7" id="KW-0812">Transmembrane</keyword>
<sequence length="614" mass="71373">MESQQVVIICMVVIALLIGAIIYLLVFKKQSNIIHKKDDVDNPNTKSIDREKEISQFKEKIKKLEEQLKDSLQLNESLKSKDLNSFNQDLEERLEKINKELKSTREELEDAEDEMEDCKKKWRREKESSDELKESLNEKEKKLSEISEELKTVTFKLKEANADLFSKNESITFINDILNAQIDDEKDIKDVHRKIDAIHDFVEGNLMDALKKHNLIDKEKEQFYKENIWQWSNSQKKNWIEGKKVIAFVGEFSAGKTSIVNRILSQDNDNVPKLPVSSKATTAIATYISYGVDFRSQFTDPSGRLKKIEAKTFEMVKKDILSEINVSSLIQYFVMKYNNENLKEISILDTPGFSSNDPEDAKRTSEIIHEADILFWVFDANAGEINQTSLNTIQENLQGMPLFIIMNKADTKSPRELDDLEKHIKTTMEKVGIAVNGYIRFSHKESIDKLMSAIQSIPKKDNSNIRLKSIFDELKAWTEQAEENLIQKSNKFRELGRVIEPKTVEMENLYEEVSNYCDEIIKIPQSKKEFFGLGDEFFKMNPNEYKSFKNNVRKINYIKESIKEVSAKVIETTQQITSSEMDLQSSRKIYNELRGTKDSFEKLLKKWDSKFKDL</sequence>